<dbReference type="PANTHER" id="PTHR31082:SF4">
    <property type="entry name" value="PHEROMONE-REGULATED MEMBRANE PROTEIN 10"/>
    <property type="match status" value="1"/>
</dbReference>
<dbReference type="Pfam" id="PF06738">
    <property type="entry name" value="ThrE"/>
    <property type="match status" value="1"/>
</dbReference>
<dbReference type="AlphaFoldDB" id="C5C299"/>
<accession>C5C299</accession>
<dbReference type="HOGENOM" id="CLU_036601_1_0_11"/>
<dbReference type="OrthoDB" id="235893at2"/>
<keyword evidence="2" id="KW-0472">Membrane</keyword>
<comment type="similarity">
    <text evidence="1">Belongs to the ThrE exporter (TC 2.A.79) family.</text>
</comment>
<keyword evidence="2" id="KW-0812">Transmembrane</keyword>
<feature type="transmembrane region" description="Helical" evidence="2">
    <location>
        <begin position="242"/>
        <end position="262"/>
    </location>
</feature>
<evidence type="ECO:0000313" key="5">
    <source>
        <dbReference type="Proteomes" id="UP000007962"/>
    </source>
</evidence>
<dbReference type="EMBL" id="CP001618">
    <property type="protein sequence ID" value="ACQ81724.1"/>
    <property type="molecule type" value="Genomic_DNA"/>
</dbReference>
<feature type="domain" description="Threonine/serine exporter-like N-terminal" evidence="3">
    <location>
        <begin position="58"/>
        <end position="294"/>
    </location>
</feature>
<organism evidence="4 5">
    <name type="scientific">Beutenbergia cavernae (strain ATCC BAA-8 / DSM 12333 / CCUG 43141 / JCM 11478 / NBRC 16432 / NCIMB 13614 / HKI 0122)</name>
    <dbReference type="NCBI Taxonomy" id="471853"/>
    <lineage>
        <taxon>Bacteria</taxon>
        <taxon>Bacillati</taxon>
        <taxon>Actinomycetota</taxon>
        <taxon>Actinomycetes</taxon>
        <taxon>Micrococcales</taxon>
        <taxon>Beutenbergiaceae</taxon>
        <taxon>Beutenbergia</taxon>
    </lineage>
</organism>
<feature type="transmembrane region" description="Helical" evidence="2">
    <location>
        <begin position="307"/>
        <end position="326"/>
    </location>
</feature>
<proteinExistence type="inferred from homology"/>
<protein>
    <recommendedName>
        <fullName evidence="3">Threonine/serine exporter-like N-terminal domain-containing protein</fullName>
    </recommendedName>
</protein>
<keyword evidence="5" id="KW-1185">Reference proteome</keyword>
<dbReference type="eggNOG" id="COG3610">
    <property type="taxonomic scope" value="Bacteria"/>
</dbReference>
<feature type="transmembrane region" description="Helical" evidence="2">
    <location>
        <begin position="274"/>
        <end position="295"/>
    </location>
</feature>
<feature type="transmembrane region" description="Helical" evidence="2">
    <location>
        <begin position="356"/>
        <end position="376"/>
    </location>
</feature>
<feature type="transmembrane region" description="Helical" evidence="2">
    <location>
        <begin position="216"/>
        <end position="236"/>
    </location>
</feature>
<feature type="transmembrane region" description="Helical" evidence="2">
    <location>
        <begin position="419"/>
        <end position="440"/>
    </location>
</feature>
<dbReference type="STRING" id="471853.Bcav_3482"/>
<sequence>MSGDDDGVPPPVEQPHRISIVGRLRRAIEALNEDTGSLTPVADTFHGDPQLVPLLRDVGEAELRAGRSVMDTADVVEDVARAYGVASVRTIVLPTAIFVRVQQRTDSQVEIDLGSPSGDTLSLRQVGDVHALEDRLRRAEVSPAEGRTLLAAILAQPPSLGAGSLVLGHATLALGFALILNPTLSVLPVTALLGAVIGLLRVVASRWSSLSTGLPVLATFVVTLMGVTWFAPWLGVDPVLVIAPPVVSFLPGALLTIAAMELTSGQVVAGTSRLGHGLAQLLLLAFGVVAGVTIAGPLPQGTSDTTLGTWAPFVGIAVVSIGYFFYAAPSPRALPWIFVLLVAVYGAQLLGATVLAGPLSGFVGGLVVAPLSELIARRPSGPPAVVTSLPAFWLLVPGALSFVGVSELAGGNAAGVEDAVQAVIALFSIALGVLFGTALARDARRVTRSIAAAARDSGAPGGR</sequence>
<evidence type="ECO:0000259" key="3">
    <source>
        <dbReference type="Pfam" id="PF06738"/>
    </source>
</evidence>
<dbReference type="GO" id="GO:0022857">
    <property type="term" value="F:transmembrane transporter activity"/>
    <property type="evidence" value="ECO:0007669"/>
    <property type="project" value="InterPro"/>
</dbReference>
<reference evidence="4 5" key="1">
    <citation type="journal article" date="2009" name="Stand. Genomic Sci.">
        <title>Complete genome sequence of Beutenbergia cavernae type strain (HKI 0122).</title>
        <authorList>
            <person name="Land M."/>
            <person name="Pukall R."/>
            <person name="Abt B."/>
            <person name="Goker M."/>
            <person name="Rohde M."/>
            <person name="Glavina Del Rio T."/>
            <person name="Tice H."/>
            <person name="Copeland A."/>
            <person name="Cheng J.F."/>
            <person name="Lucas S."/>
            <person name="Chen F."/>
            <person name="Nolan M."/>
            <person name="Bruce D."/>
            <person name="Goodwin L."/>
            <person name="Pitluck S."/>
            <person name="Ivanova N."/>
            <person name="Mavromatis K."/>
            <person name="Ovchinnikova G."/>
            <person name="Pati A."/>
            <person name="Chen A."/>
            <person name="Palaniappan K."/>
            <person name="Hauser L."/>
            <person name="Chang Y.J."/>
            <person name="Jefferies C.C."/>
            <person name="Saunders E."/>
            <person name="Brettin T."/>
            <person name="Detter J.C."/>
            <person name="Han C."/>
            <person name="Chain P."/>
            <person name="Bristow J."/>
            <person name="Eisen J.A."/>
            <person name="Markowitz V."/>
            <person name="Hugenholtz P."/>
            <person name="Kyrpides N.C."/>
            <person name="Klenk H.P."/>
            <person name="Lapidus A."/>
        </authorList>
    </citation>
    <scope>NUCLEOTIDE SEQUENCE [LARGE SCALE GENOMIC DNA]</scope>
    <source>
        <strain evidence="5">ATCC BAA-8 / DSM 12333 / NBRC 16432</strain>
    </source>
</reference>
<dbReference type="Proteomes" id="UP000007962">
    <property type="component" value="Chromosome"/>
</dbReference>
<feature type="transmembrane region" description="Helical" evidence="2">
    <location>
        <begin position="383"/>
        <end position="404"/>
    </location>
</feature>
<feature type="transmembrane region" description="Helical" evidence="2">
    <location>
        <begin position="186"/>
        <end position="204"/>
    </location>
</feature>
<feature type="transmembrane region" description="Helical" evidence="2">
    <location>
        <begin position="333"/>
        <end position="350"/>
    </location>
</feature>
<evidence type="ECO:0000256" key="1">
    <source>
        <dbReference type="ARBA" id="ARBA00034125"/>
    </source>
</evidence>
<dbReference type="InterPro" id="IPR051361">
    <property type="entry name" value="ThrE/Ser_Exporter"/>
</dbReference>
<dbReference type="RefSeq" id="WP_015883961.1">
    <property type="nucleotide sequence ID" value="NC_012669.1"/>
</dbReference>
<evidence type="ECO:0000256" key="2">
    <source>
        <dbReference type="SAM" id="Phobius"/>
    </source>
</evidence>
<dbReference type="PANTHER" id="PTHR31082">
    <property type="entry name" value="PHEROMONE-REGULATED MEMBRANE PROTEIN 10"/>
    <property type="match status" value="1"/>
</dbReference>
<evidence type="ECO:0000313" key="4">
    <source>
        <dbReference type="EMBL" id="ACQ81724.1"/>
    </source>
</evidence>
<dbReference type="eggNOG" id="COG2966">
    <property type="taxonomic scope" value="Bacteria"/>
</dbReference>
<gene>
    <name evidence="4" type="ordered locus">Bcav_3482</name>
</gene>
<dbReference type="KEGG" id="bcv:Bcav_3482"/>
<name>C5C299_BEUC1</name>
<dbReference type="InterPro" id="IPR010619">
    <property type="entry name" value="ThrE-like_N"/>
</dbReference>
<keyword evidence="2" id="KW-1133">Transmembrane helix</keyword>